<dbReference type="Pfam" id="PF00226">
    <property type="entry name" value="DnaJ"/>
    <property type="match status" value="1"/>
</dbReference>
<dbReference type="PANTHER" id="PTHR12763">
    <property type="match status" value="1"/>
</dbReference>
<keyword evidence="2 6" id="KW-0812">Transmembrane</keyword>
<evidence type="ECO:0000313" key="8">
    <source>
        <dbReference type="EMBL" id="MBA5777982.1"/>
    </source>
</evidence>
<comment type="subcellular location">
    <subcellularLocation>
        <location evidence="1">Membrane</location>
        <topology evidence="1">Single-pass membrane protein</topology>
    </subcellularLocation>
</comment>
<protein>
    <submittedName>
        <fullName evidence="8">DnaJ domain-containing protein</fullName>
    </submittedName>
</protein>
<keyword evidence="9" id="KW-1185">Reference proteome</keyword>
<dbReference type="AlphaFoldDB" id="A0A839AGI1"/>
<dbReference type="Gene3D" id="1.10.287.110">
    <property type="entry name" value="DnaJ domain"/>
    <property type="match status" value="1"/>
</dbReference>
<dbReference type="GO" id="GO:0016020">
    <property type="term" value="C:membrane"/>
    <property type="evidence" value="ECO:0007669"/>
    <property type="project" value="UniProtKB-SubCell"/>
</dbReference>
<evidence type="ECO:0000259" key="7">
    <source>
        <dbReference type="PROSITE" id="PS50076"/>
    </source>
</evidence>
<dbReference type="RefSeq" id="WP_182165936.1">
    <property type="nucleotide sequence ID" value="NZ_JACFXV010000054.1"/>
</dbReference>
<dbReference type="EMBL" id="JACFXV010000054">
    <property type="protein sequence ID" value="MBA5777982.1"/>
    <property type="molecule type" value="Genomic_DNA"/>
</dbReference>
<dbReference type="CDD" id="cd06257">
    <property type="entry name" value="DnaJ"/>
    <property type="match status" value="1"/>
</dbReference>
<dbReference type="SUPFAM" id="SSF46565">
    <property type="entry name" value="Chaperone J-domain"/>
    <property type="match status" value="1"/>
</dbReference>
<organism evidence="8 9">
    <name type="scientific">Stappia albiluteola</name>
    <dbReference type="NCBI Taxonomy" id="2758565"/>
    <lineage>
        <taxon>Bacteria</taxon>
        <taxon>Pseudomonadati</taxon>
        <taxon>Pseudomonadota</taxon>
        <taxon>Alphaproteobacteria</taxon>
        <taxon>Hyphomicrobiales</taxon>
        <taxon>Stappiaceae</taxon>
        <taxon>Stappia</taxon>
    </lineage>
</organism>
<accession>A0A839AGI1</accession>
<dbReference type="PANTHER" id="PTHR12763:SF28">
    <property type="entry name" value="GEO10507P1-RELATED"/>
    <property type="match status" value="1"/>
</dbReference>
<evidence type="ECO:0000256" key="5">
    <source>
        <dbReference type="ARBA" id="ARBA00038105"/>
    </source>
</evidence>
<evidence type="ECO:0000256" key="6">
    <source>
        <dbReference type="SAM" id="Phobius"/>
    </source>
</evidence>
<keyword evidence="4 6" id="KW-0472">Membrane</keyword>
<sequence length="235" mass="25264">MGYLVLGIAVLAIFLLLGQAFTKANPARLAERMKMATGVALLLIAGFLLLTGRWVLALPIGGFALTLLGLRKIPGFSPAGSSSPSGGGASSVRSRFLDMRLDHSSGKMDGLVLEGRFQGQMLSGLALGELKELWRDVMGDDDSRALLEAYLDRRQAGWRVDFEADAAGRQSGPARSGAMTEEEAYQVLGLSHGAGETEIRAAHRRLMKRLHPDHGGTSFLAAKLNEAKDVLLRRH</sequence>
<dbReference type="Proteomes" id="UP000541109">
    <property type="component" value="Unassembled WGS sequence"/>
</dbReference>
<comment type="caution">
    <text evidence="8">The sequence shown here is derived from an EMBL/GenBank/DDBJ whole genome shotgun (WGS) entry which is preliminary data.</text>
</comment>
<dbReference type="InterPro" id="IPR036869">
    <property type="entry name" value="J_dom_sf"/>
</dbReference>
<name>A0A839AGI1_9HYPH</name>
<evidence type="ECO:0000256" key="2">
    <source>
        <dbReference type="ARBA" id="ARBA00022692"/>
    </source>
</evidence>
<dbReference type="PROSITE" id="PS50076">
    <property type="entry name" value="DNAJ_2"/>
    <property type="match status" value="1"/>
</dbReference>
<evidence type="ECO:0000256" key="4">
    <source>
        <dbReference type="ARBA" id="ARBA00023136"/>
    </source>
</evidence>
<dbReference type="SMART" id="SM00271">
    <property type="entry name" value="DnaJ"/>
    <property type="match status" value="1"/>
</dbReference>
<feature type="domain" description="J" evidence="7">
    <location>
        <begin position="183"/>
        <end position="235"/>
    </location>
</feature>
<dbReference type="InterPro" id="IPR001623">
    <property type="entry name" value="DnaJ_domain"/>
</dbReference>
<evidence type="ECO:0000256" key="1">
    <source>
        <dbReference type="ARBA" id="ARBA00004167"/>
    </source>
</evidence>
<evidence type="ECO:0000313" key="9">
    <source>
        <dbReference type="Proteomes" id="UP000541109"/>
    </source>
</evidence>
<reference evidence="8 9" key="1">
    <citation type="submission" date="2020-07" db="EMBL/GenBank/DDBJ databases">
        <title>Stappia sp., F7233, whole genome shotgun sequencing project.</title>
        <authorList>
            <person name="Jiang S."/>
            <person name="Liu Z.W."/>
            <person name="Du Z.J."/>
        </authorList>
    </citation>
    <scope>NUCLEOTIDE SEQUENCE [LARGE SCALE GENOMIC DNA]</scope>
    <source>
        <strain evidence="8 9">F7233</strain>
    </source>
</reference>
<evidence type="ECO:0000256" key="3">
    <source>
        <dbReference type="ARBA" id="ARBA00022989"/>
    </source>
</evidence>
<comment type="similarity">
    <text evidence="5">Belongs to the TIM14 family.</text>
</comment>
<proteinExistence type="inferred from homology"/>
<feature type="transmembrane region" description="Helical" evidence="6">
    <location>
        <begin position="38"/>
        <end position="68"/>
    </location>
</feature>
<keyword evidence="3 6" id="KW-1133">Transmembrane helix</keyword>
<gene>
    <name evidence="8" type="ORF">H2509_12695</name>
</gene>